<feature type="transmembrane region" description="Helical" evidence="2">
    <location>
        <begin position="7"/>
        <end position="24"/>
    </location>
</feature>
<evidence type="ECO:0000256" key="2">
    <source>
        <dbReference type="SAM" id="Phobius"/>
    </source>
</evidence>
<evidence type="ECO:0000313" key="3">
    <source>
        <dbReference type="EMBL" id="OGZ64015.1"/>
    </source>
</evidence>
<dbReference type="EMBL" id="MHOO01000009">
    <property type="protein sequence ID" value="OGZ64015.1"/>
    <property type="molecule type" value="Genomic_DNA"/>
</dbReference>
<organism evidence="3 4">
    <name type="scientific">Candidatus Staskawiczbacteria bacterium RIFCSPHIGHO2_01_FULL_39_25</name>
    <dbReference type="NCBI Taxonomy" id="1802202"/>
    <lineage>
        <taxon>Bacteria</taxon>
        <taxon>Candidatus Staskawicziibacteriota</taxon>
    </lineage>
</organism>
<protein>
    <recommendedName>
        <fullName evidence="5">DUF11 domain-containing protein</fullName>
    </recommendedName>
</protein>
<evidence type="ECO:0000256" key="1">
    <source>
        <dbReference type="SAM" id="MobiDB-lite"/>
    </source>
</evidence>
<feature type="region of interest" description="Disordered" evidence="1">
    <location>
        <begin position="522"/>
        <end position="558"/>
    </location>
</feature>
<accession>A0A1G2HNK2</accession>
<evidence type="ECO:0000313" key="4">
    <source>
        <dbReference type="Proteomes" id="UP000176855"/>
    </source>
</evidence>
<gene>
    <name evidence="3" type="ORF">A2730_02860</name>
</gene>
<dbReference type="Proteomes" id="UP000176855">
    <property type="component" value="Unassembled WGS sequence"/>
</dbReference>
<reference evidence="3 4" key="1">
    <citation type="journal article" date="2016" name="Nat. Commun.">
        <title>Thousands of microbial genomes shed light on interconnected biogeochemical processes in an aquifer system.</title>
        <authorList>
            <person name="Anantharaman K."/>
            <person name="Brown C.T."/>
            <person name="Hug L.A."/>
            <person name="Sharon I."/>
            <person name="Castelle C.J."/>
            <person name="Probst A.J."/>
            <person name="Thomas B.C."/>
            <person name="Singh A."/>
            <person name="Wilkins M.J."/>
            <person name="Karaoz U."/>
            <person name="Brodie E.L."/>
            <person name="Williams K.H."/>
            <person name="Hubbard S.S."/>
            <person name="Banfield J.F."/>
        </authorList>
    </citation>
    <scope>NUCLEOTIDE SEQUENCE [LARGE SCALE GENOMIC DNA]</scope>
</reference>
<comment type="caution">
    <text evidence="3">The sequence shown here is derived from an EMBL/GenBank/DDBJ whole genome shotgun (WGS) entry which is preliminary data.</text>
</comment>
<keyword evidence="2" id="KW-1133">Transmembrane helix</keyword>
<dbReference type="STRING" id="1802202.A2730_02860"/>
<keyword evidence="2" id="KW-0472">Membrane</keyword>
<proteinExistence type="predicted"/>
<dbReference type="AlphaFoldDB" id="A0A1G2HNK2"/>
<keyword evidence="2" id="KW-0812">Transmembrane</keyword>
<sequence>MNKKNTFIFWAILVIVGFLIFLYYRDTIFSKEILKLEILGPDTAKVGDEIEYTVRYKNNGNFVLEEPKLIFELPENSLTEDGKNRITKNLKDIYPGVEDFVQFKLRLLGKEGDLKVAHAWLSYTPKKLSARYESETTFTTQIGVVPVTLEFDLQSKSEKGKEINYSMNYFSNVDYPLENLSIKIDPLDGFELTSSNPPSLDNSEWKLKTLHKGEGGRITIKGVIKADTASQVNFSAKLGMWQDGIFIVIKETNQNVEVIKPLLFISQEINGSSNYIASSGDTLHYEIFLRNIGSTPFNNLFIVSNIDGSAFNVSTLQAQDGGQVRQDDNIIIWDSKQIPALQRLGPQEEIEVQFTVKLKDNLFFDDTEKNSDSGPVIKNKVSVFNISQEFTTKINSKLELSQKTYRATKEGIENTGPIPPEVGKETTYTVVWQVKNYLNDVKNLKVKAVLPQNVSISDNIAPEDQAAHFSFDSSSREIVWLVGDLLAEPGTNNSPPALYFQISLTPIASQKGGTAPLIGQATVSGEDQFTGGSTQSSAKAVTTSLPDDPSNSGGGVVQ</sequence>
<evidence type="ECO:0008006" key="5">
    <source>
        <dbReference type="Google" id="ProtNLM"/>
    </source>
</evidence>
<feature type="compositionally biased region" description="Polar residues" evidence="1">
    <location>
        <begin position="522"/>
        <end position="551"/>
    </location>
</feature>
<name>A0A1G2HNK2_9BACT</name>